<proteinExistence type="predicted"/>
<dbReference type="Proteomes" id="UP000825381">
    <property type="component" value="Chromosome"/>
</dbReference>
<protein>
    <recommendedName>
        <fullName evidence="4">Outer membrane protein beta-barrel domain-containing protein</fullName>
    </recommendedName>
</protein>
<name>A0ABX8VFA9_9FLAO</name>
<evidence type="ECO:0000313" key="2">
    <source>
        <dbReference type="EMBL" id="QYJ69296.1"/>
    </source>
</evidence>
<accession>A0ABX8VFA9</accession>
<evidence type="ECO:0000313" key="3">
    <source>
        <dbReference type="Proteomes" id="UP000825381"/>
    </source>
</evidence>
<sequence>MKKTLLFVVVCVIGIPFMSLAQETTYSDTNDDDKVLNWYFAAGVAVTNDYKINENLAAAGMPELNNVMPEITFGYMVKGTKLLMDFEINTAFMDERTSTDRIQSVAFGFKLRGHYIPYSTENFFLSGGVDLSYLNNRFNLYSRGNVIDLNDLNPSTHTGHISLYNEQFYVGPSIAFGAFQKSSFPIRLNVGYEFSAINGKWRSDFANVANDFREDVQGRFYAKLALLF</sequence>
<feature type="signal peptide" evidence="1">
    <location>
        <begin position="1"/>
        <end position="21"/>
    </location>
</feature>
<keyword evidence="3" id="KW-1185">Reference proteome</keyword>
<gene>
    <name evidence="2" type="ORF">K1I41_05245</name>
</gene>
<dbReference type="RefSeq" id="WP_220641631.1">
    <property type="nucleotide sequence ID" value="NZ_CP080429.1"/>
</dbReference>
<evidence type="ECO:0008006" key="4">
    <source>
        <dbReference type="Google" id="ProtNLM"/>
    </source>
</evidence>
<dbReference type="EMBL" id="CP080429">
    <property type="protein sequence ID" value="QYJ69296.1"/>
    <property type="molecule type" value="Genomic_DNA"/>
</dbReference>
<reference evidence="2 3" key="1">
    <citation type="submission" date="2021-07" db="EMBL/GenBank/DDBJ databases">
        <title>Flavobacterium WSW3-B6 sp.nov, isolated from seaweed.</title>
        <authorList>
            <person name="Muhammad N."/>
            <person name="Ho H."/>
            <person name="Lee Y.-J."/>
            <person name="Nguyen T."/>
            <person name="Ho J."/>
            <person name="Kim S.-G."/>
        </authorList>
    </citation>
    <scope>NUCLEOTIDE SEQUENCE [LARGE SCALE GENOMIC DNA]</scope>
    <source>
        <strain evidence="2 3">WSW3-B6</strain>
    </source>
</reference>
<organism evidence="2 3">
    <name type="scientific">Flavobacterium litorale</name>
    <dbReference type="NCBI Taxonomy" id="2856519"/>
    <lineage>
        <taxon>Bacteria</taxon>
        <taxon>Pseudomonadati</taxon>
        <taxon>Bacteroidota</taxon>
        <taxon>Flavobacteriia</taxon>
        <taxon>Flavobacteriales</taxon>
        <taxon>Flavobacteriaceae</taxon>
        <taxon>Flavobacterium</taxon>
    </lineage>
</organism>
<keyword evidence="1" id="KW-0732">Signal</keyword>
<feature type="chain" id="PRO_5045266224" description="Outer membrane protein beta-barrel domain-containing protein" evidence="1">
    <location>
        <begin position="22"/>
        <end position="228"/>
    </location>
</feature>
<evidence type="ECO:0000256" key="1">
    <source>
        <dbReference type="SAM" id="SignalP"/>
    </source>
</evidence>